<dbReference type="GO" id="GO:0009003">
    <property type="term" value="F:signal peptidase activity"/>
    <property type="evidence" value="ECO:0007669"/>
    <property type="project" value="UniProtKB-EC"/>
</dbReference>
<comment type="subcellular location">
    <subcellularLocation>
        <location evidence="6">Membrane</location>
        <topology evidence="6">Single-pass type II membrane protein</topology>
    </subcellularLocation>
</comment>
<feature type="transmembrane region" description="Helical" evidence="6">
    <location>
        <begin position="12"/>
        <end position="34"/>
    </location>
</feature>
<dbReference type="SUPFAM" id="SSF51306">
    <property type="entry name" value="LexA/Signal peptidase"/>
    <property type="match status" value="1"/>
</dbReference>
<dbReference type="GO" id="GO:0004252">
    <property type="term" value="F:serine-type endopeptidase activity"/>
    <property type="evidence" value="ECO:0007669"/>
    <property type="project" value="InterPro"/>
</dbReference>
<dbReference type="EMBL" id="PCTA01000010">
    <property type="protein sequence ID" value="PIP61864.1"/>
    <property type="molecule type" value="Genomic_DNA"/>
</dbReference>
<dbReference type="InterPro" id="IPR000223">
    <property type="entry name" value="Pept_S26A_signal_pept_1"/>
</dbReference>
<evidence type="ECO:0000256" key="6">
    <source>
        <dbReference type="RuleBase" id="RU362042"/>
    </source>
</evidence>
<evidence type="ECO:0000259" key="7">
    <source>
        <dbReference type="Pfam" id="PF10502"/>
    </source>
</evidence>
<feature type="active site" evidence="5">
    <location>
        <position position="87"/>
    </location>
</feature>
<dbReference type="AlphaFoldDB" id="A0A2H0BW86"/>
<feature type="domain" description="Peptidase S26" evidence="7">
    <location>
        <begin position="15"/>
        <end position="174"/>
    </location>
</feature>
<comment type="catalytic activity">
    <reaction evidence="1 6">
        <text>Cleavage of hydrophobic, N-terminal signal or leader sequences from secreted and periplasmic proteins.</text>
        <dbReference type="EC" id="3.4.21.89"/>
    </reaction>
</comment>
<dbReference type="Gene3D" id="2.10.109.10">
    <property type="entry name" value="Umud Fragment, subunit A"/>
    <property type="match status" value="1"/>
</dbReference>
<dbReference type="InterPro" id="IPR019533">
    <property type="entry name" value="Peptidase_S26"/>
</dbReference>
<keyword evidence="6" id="KW-0645">Protease</keyword>
<organism evidence="8 9">
    <name type="scientific">Candidatus Roizmanbacteria bacterium CG22_combo_CG10-13_8_21_14_all_38_20</name>
    <dbReference type="NCBI Taxonomy" id="1974862"/>
    <lineage>
        <taxon>Bacteria</taxon>
        <taxon>Candidatus Roizmaniibacteriota</taxon>
    </lineage>
</organism>
<accession>A0A2H0BW86</accession>
<dbReference type="EC" id="3.4.21.89" evidence="3 6"/>
<keyword evidence="4 6" id="KW-0378">Hydrolase</keyword>
<evidence type="ECO:0000256" key="2">
    <source>
        <dbReference type="ARBA" id="ARBA00009370"/>
    </source>
</evidence>
<dbReference type="GO" id="GO:0016020">
    <property type="term" value="C:membrane"/>
    <property type="evidence" value="ECO:0007669"/>
    <property type="project" value="UniProtKB-SubCell"/>
</dbReference>
<dbReference type="GO" id="GO:0006465">
    <property type="term" value="P:signal peptide processing"/>
    <property type="evidence" value="ECO:0007669"/>
    <property type="project" value="InterPro"/>
</dbReference>
<gene>
    <name evidence="8" type="primary">lepB</name>
    <name evidence="8" type="ORF">COW99_01420</name>
</gene>
<evidence type="ECO:0000313" key="9">
    <source>
        <dbReference type="Proteomes" id="UP000231246"/>
    </source>
</evidence>
<comment type="similarity">
    <text evidence="2 6">Belongs to the peptidase S26 family.</text>
</comment>
<reference evidence="8 9" key="1">
    <citation type="submission" date="2017-09" db="EMBL/GenBank/DDBJ databases">
        <title>Depth-based differentiation of microbial function through sediment-hosted aquifers and enrichment of novel symbionts in the deep terrestrial subsurface.</title>
        <authorList>
            <person name="Probst A.J."/>
            <person name="Ladd B."/>
            <person name="Jarett J.K."/>
            <person name="Geller-Mcgrath D.E."/>
            <person name="Sieber C.M."/>
            <person name="Emerson J.B."/>
            <person name="Anantharaman K."/>
            <person name="Thomas B.C."/>
            <person name="Malmstrom R."/>
            <person name="Stieglmeier M."/>
            <person name="Klingl A."/>
            <person name="Woyke T."/>
            <person name="Ryan C.M."/>
            <person name="Banfield J.F."/>
        </authorList>
    </citation>
    <scope>NUCLEOTIDE SEQUENCE [LARGE SCALE GENOMIC DNA]</scope>
    <source>
        <strain evidence="8">CG22_combo_CG10-13_8_21_14_all_38_20</strain>
    </source>
</reference>
<dbReference type="PANTHER" id="PTHR43390:SF1">
    <property type="entry name" value="CHLOROPLAST PROCESSING PEPTIDASE"/>
    <property type="match status" value="1"/>
</dbReference>
<keyword evidence="6" id="KW-0472">Membrane</keyword>
<protein>
    <recommendedName>
        <fullName evidence="3 6">Signal peptidase I</fullName>
        <ecNumber evidence="3 6">3.4.21.89</ecNumber>
    </recommendedName>
</protein>
<evidence type="ECO:0000313" key="8">
    <source>
        <dbReference type="EMBL" id="PIP61864.1"/>
    </source>
</evidence>
<dbReference type="Pfam" id="PF10502">
    <property type="entry name" value="Peptidase_S26"/>
    <property type="match status" value="1"/>
</dbReference>
<dbReference type="NCBIfam" id="TIGR02227">
    <property type="entry name" value="sigpep_I_bact"/>
    <property type="match status" value="1"/>
</dbReference>
<dbReference type="PRINTS" id="PR00727">
    <property type="entry name" value="LEADERPTASE"/>
</dbReference>
<keyword evidence="6" id="KW-1133">Transmembrane helix</keyword>
<evidence type="ECO:0000256" key="5">
    <source>
        <dbReference type="PIRSR" id="PIRSR600223-1"/>
    </source>
</evidence>
<dbReference type="Proteomes" id="UP000231246">
    <property type="component" value="Unassembled WGS sequence"/>
</dbReference>
<keyword evidence="6" id="KW-0812">Transmembrane</keyword>
<dbReference type="CDD" id="cd06530">
    <property type="entry name" value="S26_SPase_I"/>
    <property type="match status" value="1"/>
</dbReference>
<proteinExistence type="inferred from homology"/>
<comment type="caution">
    <text evidence="8">The sequence shown here is derived from an EMBL/GenBank/DDBJ whole genome shotgun (WGS) entry which is preliminary data.</text>
</comment>
<evidence type="ECO:0000256" key="3">
    <source>
        <dbReference type="ARBA" id="ARBA00013208"/>
    </source>
</evidence>
<evidence type="ECO:0000256" key="1">
    <source>
        <dbReference type="ARBA" id="ARBA00000677"/>
    </source>
</evidence>
<dbReference type="InterPro" id="IPR036286">
    <property type="entry name" value="LexA/Signal_pep-like_sf"/>
</dbReference>
<feature type="active site" evidence="5">
    <location>
        <position position="44"/>
    </location>
</feature>
<dbReference type="PANTHER" id="PTHR43390">
    <property type="entry name" value="SIGNAL PEPTIDASE I"/>
    <property type="match status" value="1"/>
</dbReference>
<name>A0A2H0BW86_9BACT</name>
<evidence type="ECO:0000256" key="4">
    <source>
        <dbReference type="ARBA" id="ARBA00022801"/>
    </source>
</evidence>
<dbReference type="PROSITE" id="PS00761">
    <property type="entry name" value="SPASE_I_3"/>
    <property type="match status" value="1"/>
</dbReference>
<dbReference type="InterPro" id="IPR019758">
    <property type="entry name" value="Pept_S26A_signal_pept_1_CS"/>
</dbReference>
<sequence>MISHLFKQFGKFLYETIQTVVVFLSIFAFIYYLAVQPHQIQGDSMLPNFFNNEYILTDKITYRFSEPIRGNVIVFKAPNNPRRDYIKRIIALPEESVSLKDNQIYINGKPLNEYYLDPAEQINGGAYLAEGAEITLAKDEYFVLGDNRDRSQDSRTWGPITKDKIIGRVIFRYWPPKVIGQIEAVNY</sequence>